<proteinExistence type="predicted"/>
<evidence type="ECO:0000256" key="1">
    <source>
        <dbReference type="SAM" id="MobiDB-lite"/>
    </source>
</evidence>
<dbReference type="EMBL" id="VUJU01001733">
    <property type="protein sequence ID" value="KAF0764045.1"/>
    <property type="molecule type" value="Genomic_DNA"/>
</dbReference>
<reference evidence="2 3" key="1">
    <citation type="submission" date="2019-08" db="EMBL/GenBank/DDBJ databases">
        <title>Whole genome of Aphis craccivora.</title>
        <authorList>
            <person name="Voronova N.V."/>
            <person name="Shulinski R.S."/>
            <person name="Bandarenka Y.V."/>
            <person name="Zhorov D.G."/>
            <person name="Warner D."/>
        </authorList>
    </citation>
    <scope>NUCLEOTIDE SEQUENCE [LARGE SCALE GENOMIC DNA]</scope>
    <source>
        <strain evidence="2">180601</strain>
        <tissue evidence="2">Whole Body</tissue>
    </source>
</reference>
<dbReference type="Proteomes" id="UP000478052">
    <property type="component" value="Unassembled WGS sequence"/>
</dbReference>
<keyword evidence="3" id="KW-1185">Reference proteome</keyword>
<gene>
    <name evidence="2" type="ORF">FWK35_00013781</name>
</gene>
<feature type="region of interest" description="Disordered" evidence="1">
    <location>
        <begin position="82"/>
        <end position="110"/>
    </location>
</feature>
<organism evidence="2 3">
    <name type="scientific">Aphis craccivora</name>
    <name type="common">Cowpea aphid</name>
    <dbReference type="NCBI Taxonomy" id="307492"/>
    <lineage>
        <taxon>Eukaryota</taxon>
        <taxon>Metazoa</taxon>
        <taxon>Ecdysozoa</taxon>
        <taxon>Arthropoda</taxon>
        <taxon>Hexapoda</taxon>
        <taxon>Insecta</taxon>
        <taxon>Pterygota</taxon>
        <taxon>Neoptera</taxon>
        <taxon>Paraneoptera</taxon>
        <taxon>Hemiptera</taxon>
        <taxon>Sternorrhyncha</taxon>
        <taxon>Aphidomorpha</taxon>
        <taxon>Aphidoidea</taxon>
        <taxon>Aphididae</taxon>
        <taxon>Aphidini</taxon>
        <taxon>Aphis</taxon>
        <taxon>Aphis</taxon>
    </lineage>
</organism>
<feature type="compositionally biased region" description="Low complexity" evidence="1">
    <location>
        <begin position="82"/>
        <end position="96"/>
    </location>
</feature>
<feature type="region of interest" description="Disordered" evidence="1">
    <location>
        <begin position="38"/>
        <end position="70"/>
    </location>
</feature>
<evidence type="ECO:0000313" key="2">
    <source>
        <dbReference type="EMBL" id="KAF0764045.1"/>
    </source>
</evidence>
<name>A0A6G0Z0H9_APHCR</name>
<protein>
    <submittedName>
        <fullName evidence="2">Uncharacterized protein</fullName>
    </submittedName>
</protein>
<evidence type="ECO:0000313" key="3">
    <source>
        <dbReference type="Proteomes" id="UP000478052"/>
    </source>
</evidence>
<feature type="region of interest" description="Disordered" evidence="1">
    <location>
        <begin position="146"/>
        <end position="176"/>
    </location>
</feature>
<sequence>MTAARCVVYTSDTRVPVEKLLPEVLEFPDSGRFLRRLDGREHERSDRQERHVKADEHQQAYGGRRPHGDRAARAAAVRANAGRRVASSADAAVSSSQHGRPVTDCRAAQRRAPRTPAAAALWCCIPYSPETPSHLPSRRITDLATLPLPDSNEFPPPFAKSNASQPIQRPMAPTKL</sequence>
<feature type="compositionally biased region" description="Basic and acidic residues" evidence="1">
    <location>
        <begin position="38"/>
        <end position="58"/>
    </location>
</feature>
<comment type="caution">
    <text evidence="2">The sequence shown here is derived from an EMBL/GenBank/DDBJ whole genome shotgun (WGS) entry which is preliminary data.</text>
</comment>
<dbReference type="AlphaFoldDB" id="A0A6G0Z0H9"/>
<accession>A0A6G0Z0H9</accession>